<feature type="domain" description="Thiolase C-terminal" evidence="1">
    <location>
        <begin position="259"/>
        <end position="376"/>
    </location>
</feature>
<reference evidence="2 3" key="1">
    <citation type="journal article" date="2019" name="Int. J. Syst. Evol. Microbiol.">
        <title>The Global Catalogue of Microorganisms (GCM) 10K type strain sequencing project: providing services to taxonomists for standard genome sequencing and annotation.</title>
        <authorList>
            <consortium name="The Broad Institute Genomics Platform"/>
            <consortium name="The Broad Institute Genome Sequencing Center for Infectious Disease"/>
            <person name="Wu L."/>
            <person name="Ma J."/>
        </authorList>
    </citation>
    <scope>NUCLEOTIDE SEQUENCE [LARGE SCALE GENOMIC DNA]</scope>
    <source>
        <strain evidence="2 3">JCM 14942</strain>
    </source>
</reference>
<organism evidence="2 3">
    <name type="scientific">Nocardioides humi</name>
    <dbReference type="NCBI Taxonomy" id="449461"/>
    <lineage>
        <taxon>Bacteria</taxon>
        <taxon>Bacillati</taxon>
        <taxon>Actinomycetota</taxon>
        <taxon>Actinomycetes</taxon>
        <taxon>Propionibacteriales</taxon>
        <taxon>Nocardioidaceae</taxon>
        <taxon>Nocardioides</taxon>
    </lineage>
</organism>
<comment type="caution">
    <text evidence="2">The sequence shown here is derived from an EMBL/GenBank/DDBJ whole genome shotgun (WGS) entry which is preliminary data.</text>
</comment>
<dbReference type="InterPro" id="IPR002155">
    <property type="entry name" value="Thiolase"/>
</dbReference>
<dbReference type="InterPro" id="IPR016039">
    <property type="entry name" value="Thiolase-like"/>
</dbReference>
<proteinExistence type="predicted"/>
<evidence type="ECO:0000259" key="1">
    <source>
        <dbReference type="Pfam" id="PF22691"/>
    </source>
</evidence>
<dbReference type="Pfam" id="PF22691">
    <property type="entry name" value="Thiolase_C_1"/>
    <property type="match status" value="1"/>
</dbReference>
<keyword evidence="3" id="KW-1185">Reference proteome</keyword>
<name>A0ABN2B653_9ACTN</name>
<accession>A0ABN2B653</accession>
<protein>
    <submittedName>
        <fullName evidence="2">Lipid-transfer protein</fullName>
    </submittedName>
</protein>
<dbReference type="RefSeq" id="WP_141004211.1">
    <property type="nucleotide sequence ID" value="NZ_BAAAOR010000029.1"/>
</dbReference>
<gene>
    <name evidence="2" type="ORF">GCM10009788_39790</name>
</gene>
<dbReference type="SUPFAM" id="SSF53901">
    <property type="entry name" value="Thiolase-like"/>
    <property type="match status" value="2"/>
</dbReference>
<dbReference type="PANTHER" id="PTHR42870">
    <property type="entry name" value="ACETYL-COA C-ACETYLTRANSFERASE"/>
    <property type="match status" value="1"/>
</dbReference>
<dbReference type="EMBL" id="BAAAOR010000029">
    <property type="protein sequence ID" value="GAA1532747.1"/>
    <property type="molecule type" value="Genomic_DNA"/>
</dbReference>
<dbReference type="PIRSF" id="PIRSF000429">
    <property type="entry name" value="Ac-CoA_Ac_transf"/>
    <property type="match status" value="1"/>
</dbReference>
<dbReference type="PANTHER" id="PTHR42870:SF1">
    <property type="entry name" value="NON-SPECIFIC LIPID-TRANSFER PROTEIN-LIKE 2"/>
    <property type="match status" value="1"/>
</dbReference>
<dbReference type="InterPro" id="IPR055140">
    <property type="entry name" value="Thiolase_C_2"/>
</dbReference>
<sequence>MSGEPDPLRDRTAISGIGYTAFTRDSGVPVARLALEAVVAAIADAGLSRDEIDGLVCFHDNDSALTREVASSLRLPRLRWWSDASVGGNFAVAAVAQAAMAVATGLADNVVVYRAMNGRSGKRMGQFGGGRTDGAYQYMAPLGFGSPAQIFGMFAQRHMHEFGTTREQLGKVAITLREHAALNPRAMRREPLSMEQYLAGRPIALPFTLFDCCLETDGAVALVVSSRESAADGPHRPVTIHAVVHGAGDSPRLPFDGWADFSTSCFSRLGRELFAKSAVQRDDIDVALLYDAFTFEVIHQLEEIGFCARGEGGPYVESGAIALGGELPVNPHGGLLSEAYIHGLNHTIEAVQQLRGDADARQVTDARHALVTAYGFVSGGLMILTNS</sequence>
<dbReference type="CDD" id="cd00829">
    <property type="entry name" value="SCP-x_thiolase"/>
    <property type="match status" value="1"/>
</dbReference>
<evidence type="ECO:0000313" key="3">
    <source>
        <dbReference type="Proteomes" id="UP001500842"/>
    </source>
</evidence>
<dbReference type="Gene3D" id="3.40.47.10">
    <property type="match status" value="1"/>
</dbReference>
<evidence type="ECO:0000313" key="2">
    <source>
        <dbReference type="EMBL" id="GAA1532747.1"/>
    </source>
</evidence>
<dbReference type="Proteomes" id="UP001500842">
    <property type="component" value="Unassembled WGS sequence"/>
</dbReference>